<proteinExistence type="predicted"/>
<evidence type="ECO:0000313" key="1">
    <source>
        <dbReference type="EMBL" id="MDZ5488533.1"/>
    </source>
</evidence>
<protein>
    <recommendedName>
        <fullName evidence="3">Thioredoxin family protein</fullName>
    </recommendedName>
</protein>
<keyword evidence="2" id="KW-1185">Reference proteome</keyword>
<dbReference type="RefSeq" id="WP_322439082.1">
    <property type="nucleotide sequence ID" value="NZ_JAXOTQ010000003.1"/>
</dbReference>
<accession>A0ABU5J7K9</accession>
<organism evidence="1 2">
    <name type="scientific">Micromonospora sicca</name>
    <dbReference type="NCBI Taxonomy" id="2202420"/>
    <lineage>
        <taxon>Bacteria</taxon>
        <taxon>Bacillati</taxon>
        <taxon>Actinomycetota</taxon>
        <taxon>Actinomycetes</taxon>
        <taxon>Micromonosporales</taxon>
        <taxon>Micromonosporaceae</taxon>
        <taxon>Micromonospora</taxon>
    </lineage>
</organism>
<reference evidence="1 2" key="1">
    <citation type="submission" date="2023-12" db="EMBL/GenBank/DDBJ databases">
        <title>Micromonospora sp. nov., isolated from Atacama Desert.</title>
        <authorList>
            <person name="Carro L."/>
            <person name="Golinska P."/>
            <person name="Klenk H.-P."/>
            <person name="Goodfellow M."/>
        </authorList>
    </citation>
    <scope>NUCLEOTIDE SEQUENCE [LARGE SCALE GENOMIC DNA]</scope>
    <source>
        <strain evidence="1 2">4G53</strain>
    </source>
</reference>
<dbReference type="EMBL" id="JAXOTQ010000003">
    <property type="protein sequence ID" value="MDZ5488533.1"/>
    <property type="molecule type" value="Genomic_DNA"/>
</dbReference>
<comment type="caution">
    <text evidence="1">The sequence shown here is derived from an EMBL/GenBank/DDBJ whole genome shotgun (WGS) entry which is preliminary data.</text>
</comment>
<dbReference type="Proteomes" id="UP001290101">
    <property type="component" value="Unassembled WGS sequence"/>
</dbReference>
<gene>
    <name evidence="1" type="ORF">U2F25_03475</name>
</gene>
<name>A0ABU5J7K9_9ACTN</name>
<sequence>MIEILYFDGCPNHEGLEGHVPALLTEAGVELPITVRRIDSDAEAKAERFLGSPTIRVNGIDVDPTAAPRDTYGLLCRVYPTGDGLRGTPPDAWILAALQRQPPGGRAG</sequence>
<evidence type="ECO:0000313" key="2">
    <source>
        <dbReference type="Proteomes" id="UP001290101"/>
    </source>
</evidence>
<evidence type="ECO:0008006" key="3">
    <source>
        <dbReference type="Google" id="ProtNLM"/>
    </source>
</evidence>